<dbReference type="Pfam" id="PF07426">
    <property type="entry name" value="Dynactin_p22"/>
    <property type="match status" value="1"/>
</dbReference>
<evidence type="ECO:0000313" key="2">
    <source>
        <dbReference type="Proteomes" id="UP000192247"/>
    </source>
</evidence>
<dbReference type="EMBL" id="MNPL01020107">
    <property type="protein sequence ID" value="OQR69707.1"/>
    <property type="molecule type" value="Genomic_DNA"/>
</dbReference>
<dbReference type="PANTHER" id="PTHR28360:SF1">
    <property type="entry name" value="DYNACTIN SUBUNIT 3"/>
    <property type="match status" value="1"/>
</dbReference>
<dbReference type="STRING" id="418985.A0A1V9X825"/>
<dbReference type="GO" id="GO:0061640">
    <property type="term" value="P:cytoskeleton-dependent cytokinesis"/>
    <property type="evidence" value="ECO:0007669"/>
    <property type="project" value="InterPro"/>
</dbReference>
<dbReference type="OrthoDB" id="16729at2759"/>
<dbReference type="Proteomes" id="UP000192247">
    <property type="component" value="Unassembled WGS sequence"/>
</dbReference>
<gene>
    <name evidence="1" type="ORF">BIW11_12099</name>
</gene>
<evidence type="ECO:0000313" key="1">
    <source>
        <dbReference type="EMBL" id="OQR69707.1"/>
    </source>
</evidence>
<keyword evidence="2" id="KW-1185">Reference proteome</keyword>
<proteinExistence type="predicted"/>
<name>A0A1V9X825_9ACAR</name>
<dbReference type="AlphaFoldDB" id="A0A1V9X825"/>
<reference evidence="1 2" key="1">
    <citation type="journal article" date="2017" name="Gigascience">
        <title>Draft genome of the honey bee ectoparasitic mite, Tropilaelaps mercedesae, is shaped by the parasitic life history.</title>
        <authorList>
            <person name="Dong X."/>
            <person name="Armstrong S.D."/>
            <person name="Xia D."/>
            <person name="Makepeace B.L."/>
            <person name="Darby A.C."/>
            <person name="Kadowaki T."/>
        </authorList>
    </citation>
    <scope>NUCLEOTIDE SEQUENCE [LARGE SCALE GENOMIC DNA]</scope>
    <source>
        <strain evidence="1">Wuxi-XJTLU</strain>
    </source>
</reference>
<sequence>MDAGALKRLEARVFALERQVKGDLPDHDQSIAQRLIIIDKKLTTTIQDKNTLGILKRTDALDALLDPGLERSVGLDSSTKFALLEANADRLQEAAQIIEKVDSLKSVLESAHIKSVPMHSARLSTLRETQTEELERVQGLTRQVMAIFETYNRIMANINRKFALWDQRLGAAEERIQARK</sequence>
<comment type="caution">
    <text evidence="1">The sequence shown here is derived from an EMBL/GenBank/DDBJ whole genome shotgun (WGS) entry which is preliminary data.</text>
</comment>
<dbReference type="FunCoup" id="A0A1V9X825">
    <property type="interactions" value="852"/>
</dbReference>
<dbReference type="GO" id="GO:0005869">
    <property type="term" value="C:dynactin complex"/>
    <property type="evidence" value="ECO:0007669"/>
    <property type="project" value="InterPro"/>
</dbReference>
<dbReference type="PANTHER" id="PTHR28360">
    <property type="entry name" value="DYNACTIN SUBUNIT 3"/>
    <property type="match status" value="1"/>
</dbReference>
<organism evidence="1 2">
    <name type="scientific">Tropilaelaps mercedesae</name>
    <dbReference type="NCBI Taxonomy" id="418985"/>
    <lineage>
        <taxon>Eukaryota</taxon>
        <taxon>Metazoa</taxon>
        <taxon>Ecdysozoa</taxon>
        <taxon>Arthropoda</taxon>
        <taxon>Chelicerata</taxon>
        <taxon>Arachnida</taxon>
        <taxon>Acari</taxon>
        <taxon>Parasitiformes</taxon>
        <taxon>Mesostigmata</taxon>
        <taxon>Gamasina</taxon>
        <taxon>Dermanyssoidea</taxon>
        <taxon>Laelapidae</taxon>
        <taxon>Tropilaelaps</taxon>
    </lineage>
</organism>
<accession>A0A1V9X825</accession>
<dbReference type="InterPro" id="IPR009991">
    <property type="entry name" value="DCTN3"/>
</dbReference>
<protein>
    <submittedName>
        <fullName evidence="1">Dynactin subunit 3-like</fullName>
    </submittedName>
</protein>
<dbReference type="InParanoid" id="A0A1V9X825"/>